<comment type="cofactor">
    <cofactor evidence="1">
        <name>pyridoxal 5'-phosphate</name>
        <dbReference type="ChEBI" id="CHEBI:597326"/>
    </cofactor>
</comment>
<dbReference type="PANTHER" id="PTHR11986">
    <property type="entry name" value="AMINOTRANSFERASE CLASS III"/>
    <property type="match status" value="1"/>
</dbReference>
<dbReference type="CDD" id="cd00610">
    <property type="entry name" value="OAT_like"/>
    <property type="match status" value="1"/>
</dbReference>
<keyword evidence="3 7" id="KW-0032">Aminotransferase</keyword>
<proteinExistence type="inferred from homology"/>
<dbReference type="Proteomes" id="UP000008867">
    <property type="component" value="Chromosome 16"/>
</dbReference>
<evidence type="ECO:0000256" key="1">
    <source>
        <dbReference type="ARBA" id="ARBA00001933"/>
    </source>
</evidence>
<dbReference type="SUPFAM" id="SSF53383">
    <property type="entry name" value="PLP-dependent transferases"/>
    <property type="match status" value="1"/>
</dbReference>
<dbReference type="OrthoDB" id="10260828at2759"/>
<keyword evidence="4 7" id="KW-0808">Transferase</keyword>
<dbReference type="GO" id="GO:0005759">
    <property type="term" value="C:mitochondrial matrix"/>
    <property type="evidence" value="ECO:0007669"/>
    <property type="project" value="TreeGrafter"/>
</dbReference>
<reference evidence="7 8" key="1">
    <citation type="journal article" date="2010" name="Science">
        <title>Pathogenicity determinants in smut fungi revealed by genome comparison.</title>
        <authorList>
            <person name="Schirawski J."/>
            <person name="Mannhaupt G."/>
            <person name="Muench K."/>
            <person name="Brefort T."/>
            <person name="Schipper K."/>
            <person name="Doehlemann G."/>
            <person name="Di Stasio M."/>
            <person name="Roessel N."/>
            <person name="Mendoza-Mendoza A."/>
            <person name="Pester D."/>
            <person name="Mueller O."/>
            <person name="Winterberg B."/>
            <person name="Meyer E."/>
            <person name="Ghareeb H."/>
            <person name="Wollenberg T."/>
            <person name="Muensterkoetter M."/>
            <person name="Wong P."/>
            <person name="Walter M."/>
            <person name="Stukenbrock E."/>
            <person name="Gueldener U."/>
            <person name="Kahmann R."/>
        </authorList>
    </citation>
    <scope>NUCLEOTIDE SEQUENCE [LARGE SCALE GENOMIC DNA]</scope>
    <source>
        <strain evidence="8">SRZ2</strain>
    </source>
</reference>
<dbReference type="Gene3D" id="3.90.1150.10">
    <property type="entry name" value="Aspartate Aminotransferase, domain 1"/>
    <property type="match status" value="1"/>
</dbReference>
<comment type="similarity">
    <text evidence="2">Belongs to the class-III pyridoxal-phosphate-dependent aminotransferase family.</text>
</comment>
<protein>
    <submittedName>
        <fullName evidence="7">Related to acetylornithine aminotransferase</fullName>
    </submittedName>
</protein>
<gene>
    <name evidence="7" type="ORF">sr15996</name>
</gene>
<dbReference type="InterPro" id="IPR050103">
    <property type="entry name" value="Class-III_PLP-dep_AT"/>
</dbReference>
<dbReference type="Pfam" id="PF00202">
    <property type="entry name" value="Aminotran_3"/>
    <property type="match status" value="1"/>
</dbReference>
<evidence type="ECO:0000256" key="2">
    <source>
        <dbReference type="ARBA" id="ARBA00008954"/>
    </source>
</evidence>
<keyword evidence="8" id="KW-1185">Reference proteome</keyword>
<sequence>MAATRVALSSAVRRPASLSLSTPLLLRQPARLLATHAASSTKKPCADYISLSHPDGDAARGSKLADTLDRFSHSVLATYSRPQLIFTRGSGLDLYAAVDPNTNAGSSERKYLDFSSGIAVNSLGHADAKIAEIAADQSAKLVHASNLYHNEWSGELADKMVTLTHQLGGLGFDKGSKPQESGTAGLKVFLANSGTEANEAALKFARKAAKSHPSKGGAQKTGLVSFNNAFHGRTMGALAMTPNPKYQAPFAPLIGDVRTGTYNDVAGVESLIDETTAGVIVEPVQGEGGIFPASVEFLQALRKRCDEVGAMLIFDEIQCGLFRAGTLWCHSDYPTSAHPDMVTMAKPLANGFPIGAVLMRDRVADLIAVGDHGTTFGGGPLTSRIAHHVLGRLSSNELGESMKEASEALFGRLNNLVAMFPDLLLNDPEAGKPSPRGKGLIVGVSTKDPSHAGKVVQLARQRGLLILTAGSDAIRMLPSLTVTREQVHKAVDIIESCLLVVRDEVQRSASVAGASAQPSQQQQQQQQVRAFSSSARSSAAVASAEHASADQIQTLYRQFVELAQSWPKDPLRPDIDFGASIVTAAQTALLSVQSQAAVHPEHVHAASPGNALPTPLPGTKTLTVAELEYARRSLELLGELKENKVKMAYELPEGMLKPKSQPEYYERLVRGIERAVAGKSVAPTWGERVKRFFGRE</sequence>
<dbReference type="InterPro" id="IPR015422">
    <property type="entry name" value="PyrdxlP-dep_Trfase_small"/>
</dbReference>
<evidence type="ECO:0000256" key="5">
    <source>
        <dbReference type="ARBA" id="ARBA00022898"/>
    </source>
</evidence>
<organism evidence="7 8">
    <name type="scientific">Sporisorium reilianum (strain SRZ2)</name>
    <name type="common">Maize head smut fungus</name>
    <dbReference type="NCBI Taxonomy" id="999809"/>
    <lineage>
        <taxon>Eukaryota</taxon>
        <taxon>Fungi</taxon>
        <taxon>Dikarya</taxon>
        <taxon>Basidiomycota</taxon>
        <taxon>Ustilaginomycotina</taxon>
        <taxon>Ustilaginomycetes</taxon>
        <taxon>Ustilaginales</taxon>
        <taxon>Ustilaginaceae</taxon>
        <taxon>Sporisorium</taxon>
    </lineage>
</organism>
<name>E6ZQR0_SPORE</name>
<dbReference type="InterPro" id="IPR049704">
    <property type="entry name" value="Aminotrans_3_PPA_site"/>
</dbReference>
<dbReference type="VEuPathDB" id="FungiDB:sr15996"/>
<dbReference type="Pfam" id="PF20180">
    <property type="entry name" value="UQCC2_CBP6"/>
    <property type="match status" value="1"/>
</dbReference>
<dbReference type="InterPro" id="IPR015424">
    <property type="entry name" value="PyrdxlP-dep_Trfase"/>
</dbReference>
<dbReference type="PROSITE" id="PS00600">
    <property type="entry name" value="AA_TRANSFER_CLASS_3"/>
    <property type="match status" value="1"/>
</dbReference>
<feature type="region of interest" description="Disordered" evidence="6">
    <location>
        <begin position="512"/>
        <end position="531"/>
    </location>
</feature>
<dbReference type="EMBL" id="FQ311437">
    <property type="protein sequence ID" value="CBQ69567.1"/>
    <property type="molecule type" value="Genomic_DNA"/>
</dbReference>
<dbReference type="PANTHER" id="PTHR11986:SF79">
    <property type="entry name" value="ACETYLORNITHINE AMINOTRANSFERASE, MITOCHONDRIAL"/>
    <property type="match status" value="1"/>
</dbReference>
<dbReference type="GO" id="GO:0042802">
    <property type="term" value="F:identical protein binding"/>
    <property type="evidence" value="ECO:0007669"/>
    <property type="project" value="TreeGrafter"/>
</dbReference>
<dbReference type="Gene3D" id="3.40.640.10">
    <property type="entry name" value="Type I PLP-dependent aspartate aminotransferase-like (Major domain)"/>
    <property type="match status" value="1"/>
</dbReference>
<evidence type="ECO:0000313" key="8">
    <source>
        <dbReference type="Proteomes" id="UP000008867"/>
    </source>
</evidence>
<keyword evidence="5" id="KW-0663">Pyridoxal phosphate</keyword>
<dbReference type="InterPro" id="IPR015421">
    <property type="entry name" value="PyrdxlP-dep_Trfase_major"/>
</dbReference>
<evidence type="ECO:0000313" key="7">
    <source>
        <dbReference type="EMBL" id="CBQ69567.1"/>
    </source>
</evidence>
<dbReference type="FunFam" id="3.40.640.10:FF:000004">
    <property type="entry name" value="Acetylornithine aminotransferase"/>
    <property type="match status" value="1"/>
</dbReference>
<evidence type="ECO:0000256" key="4">
    <source>
        <dbReference type="ARBA" id="ARBA00022679"/>
    </source>
</evidence>
<dbReference type="AlphaFoldDB" id="E6ZQR0"/>
<evidence type="ECO:0000256" key="3">
    <source>
        <dbReference type="ARBA" id="ARBA00022576"/>
    </source>
</evidence>
<dbReference type="HOGENOM" id="CLU_016922_10_1_1"/>
<evidence type="ECO:0000256" key="6">
    <source>
        <dbReference type="SAM" id="MobiDB-lite"/>
    </source>
</evidence>
<dbReference type="GO" id="GO:0008483">
    <property type="term" value="F:transaminase activity"/>
    <property type="evidence" value="ECO:0007669"/>
    <property type="project" value="UniProtKB-KW"/>
</dbReference>
<dbReference type="eggNOG" id="KOG1401">
    <property type="taxonomic scope" value="Eukaryota"/>
</dbReference>
<dbReference type="GO" id="GO:0030170">
    <property type="term" value="F:pyridoxal phosphate binding"/>
    <property type="evidence" value="ECO:0007669"/>
    <property type="project" value="InterPro"/>
</dbReference>
<accession>E6ZQR0</accession>
<dbReference type="InterPro" id="IPR005814">
    <property type="entry name" value="Aminotrans_3"/>
</dbReference>